<protein>
    <recommendedName>
        <fullName evidence="8">Circadian input-output histidine kinase CikA</fullName>
        <ecNumber evidence="3">2.7.13.3</ecNumber>
    </recommendedName>
</protein>
<dbReference type="SUPFAM" id="SSF55874">
    <property type="entry name" value="ATPase domain of HSP90 chaperone/DNA topoisomerase II/histidine kinase"/>
    <property type="match status" value="1"/>
</dbReference>
<dbReference type="AlphaFoldDB" id="U7QEK0"/>
<dbReference type="RefSeq" id="WP_023068307.1">
    <property type="nucleotide sequence ID" value="NZ_AUZM01000056.1"/>
</dbReference>
<keyword evidence="13" id="KW-1185">Reference proteome</keyword>
<dbReference type="PANTHER" id="PTHR43047">
    <property type="entry name" value="TWO-COMPONENT HISTIDINE PROTEIN KINASE"/>
    <property type="match status" value="1"/>
</dbReference>
<dbReference type="SMART" id="SM00387">
    <property type="entry name" value="HATPase_c"/>
    <property type="match status" value="1"/>
</dbReference>
<feature type="domain" description="Response regulatory" evidence="11">
    <location>
        <begin position="11"/>
        <end position="126"/>
    </location>
</feature>
<dbReference type="SMART" id="SM00448">
    <property type="entry name" value="REC"/>
    <property type="match status" value="1"/>
</dbReference>
<keyword evidence="6" id="KW-0418">Kinase</keyword>
<feature type="modified residue" description="4-aspartylphosphate" evidence="9">
    <location>
        <position position="60"/>
    </location>
</feature>
<evidence type="ECO:0000256" key="1">
    <source>
        <dbReference type="ARBA" id="ARBA00000085"/>
    </source>
</evidence>
<comment type="similarity">
    <text evidence="2">In the N-terminal section; belongs to the phytochrome family.</text>
</comment>
<dbReference type="InterPro" id="IPR003594">
    <property type="entry name" value="HATPase_dom"/>
</dbReference>
<proteinExistence type="inferred from homology"/>
<keyword evidence="7" id="KW-0902">Two-component regulatory system</keyword>
<keyword evidence="4 9" id="KW-0597">Phosphoprotein</keyword>
<dbReference type="CDD" id="cd16922">
    <property type="entry name" value="HATPase_EvgS-ArcB-TorS-like"/>
    <property type="match status" value="1"/>
</dbReference>
<evidence type="ECO:0000256" key="8">
    <source>
        <dbReference type="ARBA" id="ARBA00074306"/>
    </source>
</evidence>
<evidence type="ECO:0000256" key="2">
    <source>
        <dbReference type="ARBA" id="ARBA00006402"/>
    </source>
</evidence>
<name>U7QEK0_9CYAN</name>
<dbReference type="PROSITE" id="PS50110">
    <property type="entry name" value="RESPONSE_REGULATORY"/>
    <property type="match status" value="1"/>
</dbReference>
<dbReference type="FunFam" id="3.30.565.10:FF:000010">
    <property type="entry name" value="Sensor histidine kinase RcsC"/>
    <property type="match status" value="1"/>
</dbReference>
<evidence type="ECO:0000256" key="7">
    <source>
        <dbReference type="ARBA" id="ARBA00023012"/>
    </source>
</evidence>
<feature type="domain" description="Histidine kinase" evidence="10">
    <location>
        <begin position="141"/>
        <end position="365"/>
    </location>
</feature>
<evidence type="ECO:0000256" key="6">
    <source>
        <dbReference type="ARBA" id="ARBA00022777"/>
    </source>
</evidence>
<dbReference type="InterPro" id="IPR004358">
    <property type="entry name" value="Sig_transdc_His_kin-like_C"/>
</dbReference>
<evidence type="ECO:0000259" key="11">
    <source>
        <dbReference type="PROSITE" id="PS50110"/>
    </source>
</evidence>
<reference evidence="12 13" key="1">
    <citation type="journal article" date="2013" name="Front. Microbiol.">
        <title>Comparative genomic analyses of the cyanobacterium, Lyngbya aestuarii BL J, a powerful hydrogen producer.</title>
        <authorList>
            <person name="Kothari A."/>
            <person name="Vaughn M."/>
            <person name="Garcia-Pichel F."/>
        </authorList>
    </citation>
    <scope>NUCLEOTIDE SEQUENCE [LARGE SCALE GENOMIC DNA]</scope>
    <source>
        <strain evidence="12 13">BL J</strain>
    </source>
</reference>
<keyword evidence="5" id="KW-0808">Transferase</keyword>
<dbReference type="InterPro" id="IPR011006">
    <property type="entry name" value="CheY-like_superfamily"/>
</dbReference>
<dbReference type="Proteomes" id="UP000017127">
    <property type="component" value="Unassembled WGS sequence"/>
</dbReference>
<dbReference type="Gene3D" id="3.30.565.10">
    <property type="entry name" value="Histidine kinase-like ATPase, C-terminal domain"/>
    <property type="match status" value="1"/>
</dbReference>
<gene>
    <name evidence="12" type="ORF">M595_4579</name>
</gene>
<dbReference type="EMBL" id="AUZM01000056">
    <property type="protein sequence ID" value="ERT05485.1"/>
    <property type="molecule type" value="Genomic_DNA"/>
</dbReference>
<comment type="catalytic activity">
    <reaction evidence="1">
        <text>ATP + protein L-histidine = ADP + protein N-phospho-L-histidine.</text>
        <dbReference type="EC" id="2.7.13.3"/>
    </reaction>
</comment>
<dbReference type="Pfam" id="PF02518">
    <property type="entry name" value="HATPase_c"/>
    <property type="match status" value="1"/>
</dbReference>
<evidence type="ECO:0000313" key="13">
    <source>
        <dbReference type="Proteomes" id="UP000017127"/>
    </source>
</evidence>
<evidence type="ECO:0000256" key="9">
    <source>
        <dbReference type="PROSITE-ProRule" id="PRU00169"/>
    </source>
</evidence>
<organism evidence="12 13">
    <name type="scientific">Lyngbya aestuarii BL J</name>
    <dbReference type="NCBI Taxonomy" id="1348334"/>
    <lineage>
        <taxon>Bacteria</taxon>
        <taxon>Bacillati</taxon>
        <taxon>Cyanobacteriota</taxon>
        <taxon>Cyanophyceae</taxon>
        <taxon>Oscillatoriophycideae</taxon>
        <taxon>Oscillatoriales</taxon>
        <taxon>Microcoleaceae</taxon>
        <taxon>Lyngbya</taxon>
    </lineage>
</organism>
<dbReference type="Pfam" id="PF00072">
    <property type="entry name" value="Response_reg"/>
    <property type="match status" value="1"/>
</dbReference>
<dbReference type="GO" id="GO:0009927">
    <property type="term" value="F:histidine phosphotransfer kinase activity"/>
    <property type="evidence" value="ECO:0007669"/>
    <property type="project" value="TreeGrafter"/>
</dbReference>
<evidence type="ECO:0000313" key="12">
    <source>
        <dbReference type="EMBL" id="ERT05485.1"/>
    </source>
</evidence>
<comment type="caution">
    <text evidence="12">The sequence shown here is derived from an EMBL/GenBank/DDBJ whole genome shotgun (WGS) entry which is preliminary data.</text>
</comment>
<evidence type="ECO:0000256" key="4">
    <source>
        <dbReference type="ARBA" id="ARBA00022553"/>
    </source>
</evidence>
<dbReference type="InterPro" id="IPR001789">
    <property type="entry name" value="Sig_transdc_resp-reg_receiver"/>
</dbReference>
<dbReference type="SUPFAM" id="SSF52172">
    <property type="entry name" value="CheY-like"/>
    <property type="match status" value="1"/>
</dbReference>
<dbReference type="PATRIC" id="fig|1348334.3.peg.4427"/>
<dbReference type="PANTHER" id="PTHR43047:SF72">
    <property type="entry name" value="OSMOSENSING HISTIDINE PROTEIN KINASE SLN1"/>
    <property type="match status" value="1"/>
</dbReference>
<dbReference type="InterPro" id="IPR036890">
    <property type="entry name" value="HATPase_C_sf"/>
</dbReference>
<accession>U7QEK0</accession>
<sequence>MSSLAGSKTNYILAVDDLPDNLFLLKLALEQEGHNVVLVEDGKTALEKIEASPPNLVLLDVMMPEMDGYEVTKRIRSNPKYPYIPILLITAHEQSSVVEGLDAGADDFIRKPVQIDELQARVRSLLRLKQSIDQRENFVRCLTHDLRTPLVAADRVLNLMQQGVFGEINSSMGEAITSMIGSNKNLLDMLNTLLAVYAYDIGRKTLSFIPFDLHALLKEIIAELMPLVEDKSLKVNLNTPTQATTKELVGDRLELRRVLTNLIANAIKFTDEGMVEVNVSLIQKSNSNTASNWIKIEIKDTGIGISLEDQATLFEAFHQGNHKRSGSGLGLHLCRQIVQAHEGTITVESQLNQGTVFTVCLPSNNKKKESDR</sequence>
<dbReference type="PROSITE" id="PS50109">
    <property type="entry name" value="HIS_KIN"/>
    <property type="match status" value="1"/>
</dbReference>
<evidence type="ECO:0000256" key="5">
    <source>
        <dbReference type="ARBA" id="ARBA00022679"/>
    </source>
</evidence>
<dbReference type="PRINTS" id="PR00344">
    <property type="entry name" value="BCTRLSENSOR"/>
</dbReference>
<evidence type="ECO:0000256" key="3">
    <source>
        <dbReference type="ARBA" id="ARBA00012438"/>
    </source>
</evidence>
<dbReference type="GO" id="GO:0000155">
    <property type="term" value="F:phosphorelay sensor kinase activity"/>
    <property type="evidence" value="ECO:0007669"/>
    <property type="project" value="TreeGrafter"/>
</dbReference>
<dbReference type="GO" id="GO:0005886">
    <property type="term" value="C:plasma membrane"/>
    <property type="evidence" value="ECO:0007669"/>
    <property type="project" value="TreeGrafter"/>
</dbReference>
<evidence type="ECO:0000259" key="10">
    <source>
        <dbReference type="PROSITE" id="PS50109"/>
    </source>
</evidence>
<dbReference type="Gene3D" id="3.40.50.2300">
    <property type="match status" value="1"/>
</dbReference>
<dbReference type="EC" id="2.7.13.3" evidence="3"/>
<dbReference type="InterPro" id="IPR005467">
    <property type="entry name" value="His_kinase_dom"/>
</dbReference>
<dbReference type="OrthoDB" id="418136at2"/>